<reference evidence="2" key="1">
    <citation type="submission" date="2020-03" db="EMBL/GenBank/DDBJ databases">
        <title>The deep terrestrial virosphere.</title>
        <authorList>
            <person name="Holmfeldt K."/>
            <person name="Nilsson E."/>
            <person name="Simone D."/>
            <person name="Lopez-Fernandez M."/>
            <person name="Wu X."/>
            <person name="de Brujin I."/>
            <person name="Lundin D."/>
            <person name="Andersson A."/>
            <person name="Bertilsson S."/>
            <person name="Dopson M."/>
        </authorList>
    </citation>
    <scope>NUCLEOTIDE SEQUENCE</scope>
    <source>
        <strain evidence="2">TM448A06117</strain>
    </source>
</reference>
<evidence type="ECO:0000259" key="1">
    <source>
        <dbReference type="Pfam" id="PF05876"/>
    </source>
</evidence>
<feature type="domain" description="Phage terminase large subunit GpA ATPase" evidence="1">
    <location>
        <begin position="60"/>
        <end position="257"/>
    </location>
</feature>
<accession>A0A6H2A3X3</accession>
<name>A0A6H2A3X3_9ZZZZ</name>
<sequence length="554" mass="64255">MTQNFSEQFESFTDEQKHEFFSQQSLLYFVKQTPVIVDGKPYDFLKHRYMIEILKDVSPDITYQKAAQMGASLKEIIECIWLCKFMFPHGILYLIPTKTDVIDFSKKKFDKVVDENPIMYSWIKDVRNSVDTTGLKQIGASWMLFRGMKSSVGLKVQDVDMIVYDEIEEASELAIQLAEKRTDHSRFKWRRRLSVPSDYDCGVNKYFQEGDQKYWMHRCSHCNSYTCLEEEFPNCLHDFGGKVIRACHKCGKGLDPNYERNAWVAKYPETKVKHSYQISQLWSDFVNPKDILYEYSNTRNMAGFYNNTLGIPYTDVTARITAEQVLALCSQELMLEDDKGPCMMGVDPGKLHYLVIGKRTSEFNIKIIRLGIVSDIEDRNGEAVASWDVIGKIIKKFNVTCCVIDGRPYIDDSRKLANDFPGKVYLYFHSENQRGQALWRDKDWTVNINACEAMDASHSALREGRTSLPRRSKLIETFAKHCHNTGRKLEEDEDTGDRRYWWKKLGEDHFRRAFNLMVLASEKTGIATKKRKSRKKSLPVFSYEMQEGVSGYGG</sequence>
<dbReference type="GO" id="GO:0016887">
    <property type="term" value="F:ATP hydrolysis activity"/>
    <property type="evidence" value="ECO:0007669"/>
    <property type="project" value="InterPro"/>
</dbReference>
<protein>
    <submittedName>
        <fullName evidence="2">Putative terminase</fullName>
    </submittedName>
</protein>
<organism evidence="2">
    <name type="scientific">viral metagenome</name>
    <dbReference type="NCBI Taxonomy" id="1070528"/>
    <lineage>
        <taxon>unclassified sequences</taxon>
        <taxon>metagenomes</taxon>
        <taxon>organismal metagenomes</taxon>
    </lineage>
</organism>
<evidence type="ECO:0000313" key="2">
    <source>
        <dbReference type="EMBL" id="QJA54896.1"/>
    </source>
</evidence>
<dbReference type="AlphaFoldDB" id="A0A6H2A3X3"/>
<dbReference type="Pfam" id="PF05876">
    <property type="entry name" value="GpA_ATPase"/>
    <property type="match status" value="1"/>
</dbReference>
<gene>
    <name evidence="2" type="ORF">TM448A06117_0003</name>
</gene>
<dbReference type="EMBL" id="MT144548">
    <property type="protein sequence ID" value="QJA54896.1"/>
    <property type="molecule type" value="Genomic_DNA"/>
</dbReference>
<dbReference type="InterPro" id="IPR046453">
    <property type="entry name" value="GpA_ATPase"/>
</dbReference>
<proteinExistence type="predicted"/>